<feature type="transmembrane region" description="Helical" evidence="5">
    <location>
        <begin position="95"/>
        <end position="120"/>
    </location>
</feature>
<dbReference type="OrthoDB" id="9806785at2"/>
<protein>
    <recommendedName>
        <fullName evidence="8">Bile acid:sodium symporter</fullName>
    </recommendedName>
</protein>
<keyword evidence="2 5" id="KW-0812">Transmembrane</keyword>
<feature type="transmembrane region" description="Helical" evidence="5">
    <location>
        <begin position="6"/>
        <end position="24"/>
    </location>
</feature>
<dbReference type="EMBL" id="NKUC01000017">
    <property type="protein sequence ID" value="PYD56739.1"/>
    <property type="molecule type" value="Genomic_DNA"/>
</dbReference>
<keyword evidence="4 5" id="KW-0472">Membrane</keyword>
<dbReference type="InterPro" id="IPR004710">
    <property type="entry name" value="Bilac:Na_transpt"/>
</dbReference>
<dbReference type="AlphaFoldDB" id="A0A318PHI5"/>
<evidence type="ECO:0000256" key="5">
    <source>
        <dbReference type="SAM" id="Phobius"/>
    </source>
</evidence>
<dbReference type="PANTHER" id="PTHR10361">
    <property type="entry name" value="SODIUM-BILE ACID COTRANSPORTER"/>
    <property type="match status" value="1"/>
</dbReference>
<evidence type="ECO:0000256" key="2">
    <source>
        <dbReference type="ARBA" id="ARBA00022692"/>
    </source>
</evidence>
<dbReference type="RefSeq" id="WP_061274317.1">
    <property type="nucleotide sequence ID" value="NZ_CBCRXN010000015.1"/>
</dbReference>
<feature type="transmembrane region" description="Helical" evidence="5">
    <location>
        <begin position="36"/>
        <end position="58"/>
    </location>
</feature>
<feature type="transmembrane region" description="Helical" evidence="5">
    <location>
        <begin position="132"/>
        <end position="155"/>
    </location>
</feature>
<gene>
    <name evidence="6" type="ORF">CFR75_09360</name>
</gene>
<dbReference type="GO" id="GO:0016020">
    <property type="term" value="C:membrane"/>
    <property type="evidence" value="ECO:0007669"/>
    <property type="project" value="UniProtKB-SubCell"/>
</dbReference>
<comment type="caution">
    <text evidence="6">The sequence shown here is derived from an EMBL/GenBank/DDBJ whole genome shotgun (WGS) entry which is preliminary data.</text>
</comment>
<organism evidence="6 7">
    <name type="scientific">Komagataeibacter xylinus</name>
    <name type="common">Gluconacetobacter xylinus</name>
    <dbReference type="NCBI Taxonomy" id="28448"/>
    <lineage>
        <taxon>Bacteria</taxon>
        <taxon>Pseudomonadati</taxon>
        <taxon>Pseudomonadota</taxon>
        <taxon>Alphaproteobacteria</taxon>
        <taxon>Acetobacterales</taxon>
        <taxon>Acetobacteraceae</taxon>
        <taxon>Komagataeibacter</taxon>
    </lineage>
</organism>
<keyword evidence="3 5" id="KW-1133">Transmembrane helix</keyword>
<dbReference type="Gene3D" id="1.20.1530.20">
    <property type="match status" value="1"/>
</dbReference>
<feature type="transmembrane region" description="Helical" evidence="5">
    <location>
        <begin position="64"/>
        <end position="83"/>
    </location>
</feature>
<dbReference type="Pfam" id="PF01758">
    <property type="entry name" value="SBF"/>
    <property type="match status" value="1"/>
</dbReference>
<dbReference type="InterPro" id="IPR002657">
    <property type="entry name" value="BilAc:Na_symport/Acr3"/>
</dbReference>
<dbReference type="InterPro" id="IPR038770">
    <property type="entry name" value="Na+/solute_symporter_sf"/>
</dbReference>
<evidence type="ECO:0000256" key="3">
    <source>
        <dbReference type="ARBA" id="ARBA00022989"/>
    </source>
</evidence>
<feature type="transmembrane region" description="Helical" evidence="5">
    <location>
        <begin position="255"/>
        <end position="276"/>
    </location>
</feature>
<dbReference type="PANTHER" id="PTHR10361:SF24">
    <property type="entry name" value="P3 PROTEIN"/>
    <property type="match status" value="1"/>
</dbReference>
<comment type="subcellular location">
    <subcellularLocation>
        <location evidence="1">Membrane</location>
        <topology evidence="1">Multi-pass membrane protein</topology>
    </subcellularLocation>
</comment>
<evidence type="ECO:0008006" key="8">
    <source>
        <dbReference type="Google" id="ProtNLM"/>
    </source>
</evidence>
<reference evidence="6 7" key="1">
    <citation type="submission" date="2017-07" db="EMBL/GenBank/DDBJ databases">
        <title>A draft genome sequence of Komagataeibacter xylinus LMG 1515.</title>
        <authorList>
            <person name="Skraban J."/>
            <person name="Cleenwerck I."/>
            <person name="Vandamme P."/>
            <person name="Trcek J."/>
        </authorList>
    </citation>
    <scope>NUCLEOTIDE SEQUENCE [LARGE SCALE GENOMIC DNA]</scope>
    <source>
        <strain evidence="6 7">LMG 1515</strain>
    </source>
</reference>
<keyword evidence="7" id="KW-1185">Reference proteome</keyword>
<dbReference type="Proteomes" id="UP000248257">
    <property type="component" value="Unassembled WGS sequence"/>
</dbReference>
<sequence length="280" mass="30177">MLDTILFWSLWCIMFCIGSSLRPADFLSVIHGHRSLLIGMVSLIVIVPLLDIGIACLYHPPPAILFGLVLLATTPGGVLSNVLTDLAKGNVALSVSLSIGVSALYVVIVPFIVTLAQTIIFSQAMPVSVSSLGLLGDIVLITVLPVSCGMLVGGYLPASCKRLLNPVKLACTATLLVLYAVLLYHQRAALQAGIRQIAWAVLGMNCVNPLWGWLVCRLGRVSHRDTVPIVFEHLIRQEGTAIFIAVALLHREESALPLIMNSLFSIIIGSGIMRYFRSRG</sequence>
<name>A0A318PHI5_KOMXY</name>
<feature type="transmembrane region" description="Helical" evidence="5">
    <location>
        <begin position="167"/>
        <end position="185"/>
    </location>
</feature>
<evidence type="ECO:0000256" key="1">
    <source>
        <dbReference type="ARBA" id="ARBA00004141"/>
    </source>
</evidence>
<evidence type="ECO:0000256" key="4">
    <source>
        <dbReference type="ARBA" id="ARBA00023136"/>
    </source>
</evidence>
<evidence type="ECO:0000313" key="6">
    <source>
        <dbReference type="EMBL" id="PYD56739.1"/>
    </source>
</evidence>
<proteinExistence type="predicted"/>
<evidence type="ECO:0000313" key="7">
    <source>
        <dbReference type="Proteomes" id="UP000248257"/>
    </source>
</evidence>
<accession>A0A318PHI5</accession>